<name>A0A8C3YIN2_9CETA</name>
<sequence length="203" mass="22267">VRAERIVISRSKSPTFHKQTKRVSWSGCNSLGQSLTGKIMTVTPKFRSSEDCTSSLSSFKAEKGDEAVVPLTDKCESSTVTADTSFGPCPQSETIIPSEKIDATLFNKNHSEQLFHGEEALNPNIQLSPGSEEAELYTSDRAFEPEAEDESIYFTPELYDPVDANEEENELVGTDSDNRLANNSNCILAEDLFGISTMTGKNL</sequence>
<keyword evidence="2" id="KW-1185">Reference proteome</keyword>
<reference evidence="1" key="1">
    <citation type="submission" date="2025-08" db="UniProtKB">
        <authorList>
            <consortium name="Ensembl"/>
        </authorList>
    </citation>
    <scope>IDENTIFICATION</scope>
</reference>
<dbReference type="Ensembl" id="ENSCWAT00000019225.1">
    <property type="protein sequence ID" value="ENSCWAP00000017725.1"/>
    <property type="gene ID" value="ENSCWAG00000013665.1"/>
</dbReference>
<dbReference type="AlphaFoldDB" id="A0A8C3YIN2"/>
<dbReference type="GeneTree" id="ENSGT00950000185321"/>
<organism evidence="1 2">
    <name type="scientific">Catagonus wagneri</name>
    <name type="common">Chacoan peccary</name>
    <dbReference type="NCBI Taxonomy" id="51154"/>
    <lineage>
        <taxon>Eukaryota</taxon>
        <taxon>Metazoa</taxon>
        <taxon>Chordata</taxon>
        <taxon>Craniata</taxon>
        <taxon>Vertebrata</taxon>
        <taxon>Euteleostomi</taxon>
        <taxon>Mammalia</taxon>
        <taxon>Eutheria</taxon>
        <taxon>Laurasiatheria</taxon>
        <taxon>Artiodactyla</taxon>
        <taxon>Suina</taxon>
        <taxon>Tayassuidae</taxon>
        <taxon>Catagonus</taxon>
    </lineage>
</organism>
<evidence type="ECO:0000313" key="2">
    <source>
        <dbReference type="Proteomes" id="UP000694540"/>
    </source>
</evidence>
<protein>
    <recommendedName>
        <fullName evidence="3">BRCA1 interacting protein C-terminal helicase 1</fullName>
    </recommendedName>
</protein>
<proteinExistence type="predicted"/>
<dbReference type="Proteomes" id="UP000694540">
    <property type="component" value="Unplaced"/>
</dbReference>
<reference evidence="1" key="2">
    <citation type="submission" date="2025-09" db="UniProtKB">
        <authorList>
            <consortium name="Ensembl"/>
        </authorList>
    </citation>
    <scope>IDENTIFICATION</scope>
</reference>
<evidence type="ECO:0008006" key="3">
    <source>
        <dbReference type="Google" id="ProtNLM"/>
    </source>
</evidence>
<evidence type="ECO:0000313" key="1">
    <source>
        <dbReference type="Ensembl" id="ENSCWAP00000017725.1"/>
    </source>
</evidence>
<accession>A0A8C3YIN2</accession>